<dbReference type="RefSeq" id="WP_126641058.1">
    <property type="nucleotide sequence ID" value="NZ_BIFH01000031.1"/>
</dbReference>
<name>A0A401YXD2_9ACTN</name>
<organism evidence="1 2">
    <name type="scientific">Embleya hyalina</name>
    <dbReference type="NCBI Taxonomy" id="516124"/>
    <lineage>
        <taxon>Bacteria</taxon>
        <taxon>Bacillati</taxon>
        <taxon>Actinomycetota</taxon>
        <taxon>Actinomycetes</taxon>
        <taxon>Kitasatosporales</taxon>
        <taxon>Streptomycetaceae</taxon>
        <taxon>Embleya</taxon>
    </lineage>
</organism>
<evidence type="ECO:0000313" key="2">
    <source>
        <dbReference type="Proteomes" id="UP000286931"/>
    </source>
</evidence>
<comment type="caution">
    <text evidence="1">The sequence shown here is derived from an EMBL/GenBank/DDBJ whole genome shotgun (WGS) entry which is preliminary data.</text>
</comment>
<dbReference type="Proteomes" id="UP000286931">
    <property type="component" value="Unassembled WGS sequence"/>
</dbReference>
<protein>
    <recommendedName>
        <fullName evidence="3">TetR family transcriptional regulator</fullName>
    </recommendedName>
</protein>
<dbReference type="OrthoDB" id="4241975at2"/>
<proteinExistence type="predicted"/>
<reference evidence="1 2" key="1">
    <citation type="submission" date="2018-12" db="EMBL/GenBank/DDBJ databases">
        <title>Draft genome sequence of Embleya hyalina NBRC 13850T.</title>
        <authorList>
            <person name="Komaki H."/>
            <person name="Hosoyama A."/>
            <person name="Kimura A."/>
            <person name="Ichikawa N."/>
            <person name="Tamura T."/>
        </authorList>
    </citation>
    <scope>NUCLEOTIDE SEQUENCE [LARGE SCALE GENOMIC DNA]</scope>
    <source>
        <strain evidence="1 2">NBRC 13850</strain>
    </source>
</reference>
<accession>A0A401YXD2</accession>
<evidence type="ECO:0008006" key="3">
    <source>
        <dbReference type="Google" id="ProtNLM"/>
    </source>
</evidence>
<dbReference type="AlphaFoldDB" id="A0A401YXD2"/>
<evidence type="ECO:0000313" key="1">
    <source>
        <dbReference type="EMBL" id="GCD99258.1"/>
    </source>
</evidence>
<gene>
    <name evidence="1" type="ORF">EHYA_06972</name>
</gene>
<sequence length="62" mass="6322">MTDDNAPGMSHPAFCRAARAGLDGANDVLFTTVDAMSSTDRRGAANTALDTLTGFLGLAGPH</sequence>
<keyword evidence="2" id="KW-1185">Reference proteome</keyword>
<dbReference type="EMBL" id="BIFH01000031">
    <property type="protein sequence ID" value="GCD99258.1"/>
    <property type="molecule type" value="Genomic_DNA"/>
</dbReference>